<evidence type="ECO:0000313" key="2">
    <source>
        <dbReference type="EMBL" id="CDW58576.1"/>
    </source>
</evidence>
<reference evidence="2" key="2">
    <citation type="submission" date="2014-03" db="EMBL/GenBank/DDBJ databases">
        <title>The whipworm genome and dual-species transcriptomics of an intimate host-pathogen interaction.</title>
        <authorList>
            <person name="Foth B.J."/>
            <person name="Tsai I.J."/>
            <person name="Reid A.J."/>
            <person name="Bancroft A.J."/>
            <person name="Nichol S."/>
            <person name="Tracey A."/>
            <person name="Holroyd N."/>
            <person name="Cotton J.A."/>
            <person name="Stanley E.J."/>
            <person name="Zarowiecki M."/>
            <person name="Liu J.Z."/>
            <person name="Huckvale T."/>
            <person name="Cooper P.J."/>
            <person name="Grencis R.K."/>
            <person name="Berriman M."/>
        </authorList>
    </citation>
    <scope>NUCLEOTIDE SEQUENCE [LARGE SCALE GENOMIC DNA]</scope>
</reference>
<keyword evidence="1" id="KW-0472">Membrane</keyword>
<proteinExistence type="predicted"/>
<dbReference type="Proteomes" id="UP000030665">
    <property type="component" value="Unassembled WGS sequence"/>
</dbReference>
<feature type="transmembrane region" description="Helical" evidence="1">
    <location>
        <begin position="201"/>
        <end position="220"/>
    </location>
</feature>
<protein>
    <submittedName>
        <fullName evidence="2">Uncharacterized protein</fullName>
    </submittedName>
</protein>
<accession>A0A077ZDY7</accession>
<dbReference type="OrthoDB" id="5862080at2759"/>
<sequence length="506" mass="57160">MEFPVALNGKEGSVSEWEHWCRSEARDRLRSEITSGIGPWPGEHLQGRRVTESFASAAHSGVLSSRLRITIALVVEEELYKRDKEVRKRPFSVENGAGVTPIPSIRVDFAEPCAPVLTLFILGGEENKDCSCRPASFFLMYWAHPRAKDGIVSLDGRTCGCLRDLDEWTTLHAAYTKELSSVCCPDNPTERAQHVTQMNGYMCIIVFFCVAASFLLNYWAHTRAEDQMVSLAGRNCGCLPEDAQVAISVENGSGVPHIPSIRVDFTEPCAPVLALFMLGVEENKDYSCRLAPNDEEVRVSEREHWCAVETLVDQCGRLTRRIVRWTEEAVMCLRVFTHIDCLFNHQRSKNADTSFGARLCKARKRLYEQGRGSTVRALCAEAVTSAMHCGVSIAVPRNKVKLQKAVEIIFNWSREYTTTKSYLHEQAADSHAFCCWCRQYVCFRTQPRHRSAVERPPAASYCRRVGERPVQLGGRGMTVELDECLLSRRKYNRQKMYSPLWLFGGV</sequence>
<keyword evidence="1" id="KW-0812">Transmembrane</keyword>
<organism evidence="2 3">
    <name type="scientific">Trichuris trichiura</name>
    <name type="common">Whipworm</name>
    <name type="synonym">Trichocephalus trichiurus</name>
    <dbReference type="NCBI Taxonomy" id="36087"/>
    <lineage>
        <taxon>Eukaryota</taxon>
        <taxon>Metazoa</taxon>
        <taxon>Ecdysozoa</taxon>
        <taxon>Nematoda</taxon>
        <taxon>Enoplea</taxon>
        <taxon>Dorylaimia</taxon>
        <taxon>Trichinellida</taxon>
        <taxon>Trichuridae</taxon>
        <taxon>Trichuris</taxon>
    </lineage>
</organism>
<evidence type="ECO:0000313" key="3">
    <source>
        <dbReference type="Proteomes" id="UP000030665"/>
    </source>
</evidence>
<dbReference type="EMBL" id="HG806371">
    <property type="protein sequence ID" value="CDW58576.1"/>
    <property type="molecule type" value="Genomic_DNA"/>
</dbReference>
<name>A0A077ZDY7_TRITR</name>
<evidence type="ECO:0000256" key="1">
    <source>
        <dbReference type="SAM" id="Phobius"/>
    </source>
</evidence>
<keyword evidence="3" id="KW-1185">Reference proteome</keyword>
<gene>
    <name evidence="2" type="ORF">TTRE_0000689701</name>
</gene>
<dbReference type="AlphaFoldDB" id="A0A077ZDY7"/>
<keyword evidence="1" id="KW-1133">Transmembrane helix</keyword>
<reference evidence="2" key="1">
    <citation type="submission" date="2014-01" db="EMBL/GenBank/DDBJ databases">
        <authorList>
            <person name="Aslett M."/>
        </authorList>
    </citation>
    <scope>NUCLEOTIDE SEQUENCE</scope>
</reference>